<keyword evidence="3" id="KW-1185">Reference proteome</keyword>
<feature type="domain" description="VOC" evidence="1">
    <location>
        <begin position="1"/>
        <end position="125"/>
    </location>
</feature>
<dbReference type="PROSITE" id="PS51819">
    <property type="entry name" value="VOC"/>
    <property type="match status" value="1"/>
</dbReference>
<reference evidence="2 3" key="1">
    <citation type="submission" date="2023-07" db="EMBL/GenBank/DDBJ databases">
        <authorList>
            <person name="Kim M.K."/>
        </authorList>
    </citation>
    <scope>NUCLEOTIDE SEQUENCE [LARGE SCALE GENOMIC DNA]</scope>
    <source>
        <strain evidence="2 3">KR1UV-12</strain>
    </source>
</reference>
<dbReference type="InterPro" id="IPR029068">
    <property type="entry name" value="Glyas_Bleomycin-R_OHBP_Dase"/>
</dbReference>
<accession>A0ABT9EFD0</accession>
<evidence type="ECO:0000313" key="3">
    <source>
        <dbReference type="Proteomes" id="UP001230685"/>
    </source>
</evidence>
<gene>
    <name evidence="2" type="ORF">Q5H91_00485</name>
</gene>
<organism evidence="2 3">
    <name type="scientific">Sphingomonas aurea</name>
    <dbReference type="NCBI Taxonomy" id="3063994"/>
    <lineage>
        <taxon>Bacteria</taxon>
        <taxon>Pseudomonadati</taxon>
        <taxon>Pseudomonadota</taxon>
        <taxon>Alphaproteobacteria</taxon>
        <taxon>Sphingomonadales</taxon>
        <taxon>Sphingomonadaceae</taxon>
        <taxon>Sphingomonas</taxon>
    </lineage>
</organism>
<protein>
    <submittedName>
        <fullName evidence="2">VOC family protein</fullName>
    </submittedName>
</protein>
<dbReference type="SUPFAM" id="SSF54593">
    <property type="entry name" value="Glyoxalase/Bleomycin resistance protein/Dihydroxybiphenyl dioxygenase"/>
    <property type="match status" value="1"/>
</dbReference>
<dbReference type="RefSeq" id="WP_305171267.1">
    <property type="nucleotide sequence ID" value="NZ_JAUUDS010000001.1"/>
</dbReference>
<dbReference type="EMBL" id="JAUUDS010000001">
    <property type="protein sequence ID" value="MDP1025677.1"/>
    <property type="molecule type" value="Genomic_DNA"/>
</dbReference>
<name>A0ABT9EFD0_9SPHN</name>
<evidence type="ECO:0000313" key="2">
    <source>
        <dbReference type="EMBL" id="MDP1025677.1"/>
    </source>
</evidence>
<dbReference type="InterPro" id="IPR037523">
    <property type="entry name" value="VOC_core"/>
</dbReference>
<comment type="caution">
    <text evidence="2">The sequence shown here is derived from an EMBL/GenBank/DDBJ whole genome shotgun (WGS) entry which is preliminary data.</text>
</comment>
<dbReference type="InterPro" id="IPR041581">
    <property type="entry name" value="Glyoxalase_6"/>
</dbReference>
<proteinExistence type="predicted"/>
<evidence type="ECO:0000259" key="1">
    <source>
        <dbReference type="PROSITE" id="PS51819"/>
    </source>
</evidence>
<dbReference type="Pfam" id="PF18029">
    <property type="entry name" value="Glyoxalase_6"/>
    <property type="match status" value="1"/>
</dbReference>
<dbReference type="Proteomes" id="UP001230685">
    <property type="component" value="Unassembled WGS sequence"/>
</dbReference>
<dbReference type="Gene3D" id="3.10.180.10">
    <property type="entry name" value="2,3-Dihydroxybiphenyl 1,2-Dioxygenase, domain 1"/>
    <property type="match status" value="1"/>
</dbReference>
<sequence>MPGLLLNIDVPDIDAGIAFYTAAFELTVGRRFDDDFVELLGLEAPLFLLAKPAGSAIAPGGSETRRYSRHWSPIHPDIVVDDLDAAVTRAVAAGAVVESAVRDAPYGRIAMLADPFGHGFCLIAFNAAGYDALT</sequence>